<dbReference type="PANTHER" id="PTHR12741">
    <property type="entry name" value="LYST-INTERACTING PROTEIN LIP5 DOPAMINE RESPONSIVE PROTEIN DRG-1"/>
    <property type="match status" value="1"/>
</dbReference>
<dbReference type="GO" id="GO:0006075">
    <property type="term" value="P:(1-&gt;3)-beta-D-glucan biosynthetic process"/>
    <property type="evidence" value="ECO:0007669"/>
    <property type="project" value="TreeGrafter"/>
</dbReference>
<dbReference type="PANTHER" id="PTHR12741:SF48">
    <property type="entry name" value="1,3-BETA-GLUCAN SYNTHASE COMPONENT FKS1-RELATED"/>
    <property type="match status" value="1"/>
</dbReference>
<comment type="caution">
    <text evidence="4">The sequence shown here is derived from an EMBL/GenBank/DDBJ whole genome shotgun (WGS) entry which is preliminary data.</text>
</comment>
<dbReference type="Proteomes" id="UP000663843">
    <property type="component" value="Unassembled WGS sequence"/>
</dbReference>
<dbReference type="InterPro" id="IPR026899">
    <property type="entry name" value="FKS1-like_dom1"/>
</dbReference>
<dbReference type="Pfam" id="PF23605">
    <property type="entry name" value="FKS1_dom2"/>
    <property type="match status" value="1"/>
</dbReference>
<keyword evidence="2" id="KW-0812">Transmembrane</keyword>
<protein>
    <recommendedName>
        <fullName evidence="3">1,3-beta-glucan synthase component FKS1-like domain-containing protein</fullName>
    </recommendedName>
</protein>
<sequence>MTPMPRAETPTPSLSWNTRTRPSHTSHPMTRSSTNSGPHPRTSWGSDRQIRLSKEEIEDIFLDLTQKLGFQRDSMRDQEPVPEGLYPRSVVKPPYCFLRDQGYKVQDGKFVRREKDHEDIIGYDGVNQLFWYPKGIGRIMLNDRTRLVDLPPAQRFTKFEKFDWTRAFFKTYKEKRTSLQLLVHFDRIWILHVSLFWYYTAYNSLVNYRRRGATDATAPMKWSASALGGAVSMVIMIFTM</sequence>
<evidence type="ECO:0000256" key="1">
    <source>
        <dbReference type="SAM" id="MobiDB-lite"/>
    </source>
</evidence>
<dbReference type="GO" id="GO:0003843">
    <property type="term" value="F:1,3-beta-D-glucan synthase activity"/>
    <property type="evidence" value="ECO:0007669"/>
    <property type="project" value="TreeGrafter"/>
</dbReference>
<name>A0A8H3HA25_9AGAM</name>
<keyword evidence="2" id="KW-1133">Transmembrane helix</keyword>
<feature type="domain" description="1,3-beta-glucan synthase component FKS1-like" evidence="3">
    <location>
        <begin position="54"/>
        <end position="144"/>
    </location>
</feature>
<organism evidence="4 5">
    <name type="scientific">Rhizoctonia solani</name>
    <dbReference type="NCBI Taxonomy" id="456999"/>
    <lineage>
        <taxon>Eukaryota</taxon>
        <taxon>Fungi</taxon>
        <taxon>Dikarya</taxon>
        <taxon>Basidiomycota</taxon>
        <taxon>Agaricomycotina</taxon>
        <taxon>Agaricomycetes</taxon>
        <taxon>Cantharellales</taxon>
        <taxon>Ceratobasidiaceae</taxon>
        <taxon>Rhizoctonia</taxon>
    </lineage>
</organism>
<feature type="transmembrane region" description="Helical" evidence="2">
    <location>
        <begin position="181"/>
        <end position="200"/>
    </location>
</feature>
<dbReference type="GO" id="GO:0051278">
    <property type="term" value="P:fungal-type cell wall polysaccharide biosynthetic process"/>
    <property type="evidence" value="ECO:0007669"/>
    <property type="project" value="TreeGrafter"/>
</dbReference>
<evidence type="ECO:0000313" key="4">
    <source>
        <dbReference type="EMBL" id="CAE6490731.1"/>
    </source>
</evidence>
<evidence type="ECO:0000256" key="2">
    <source>
        <dbReference type="SAM" id="Phobius"/>
    </source>
</evidence>
<gene>
    <name evidence="4" type="ORF">RDB_LOCUS129184</name>
</gene>
<dbReference type="InterPro" id="IPR056261">
    <property type="entry name" value="FKS1-like_dom2"/>
</dbReference>
<dbReference type="AlphaFoldDB" id="A0A8H3HA25"/>
<dbReference type="EMBL" id="CAJMWT010004460">
    <property type="protein sequence ID" value="CAE6490731.1"/>
    <property type="molecule type" value="Genomic_DNA"/>
</dbReference>
<feature type="region of interest" description="Disordered" evidence="1">
    <location>
        <begin position="1"/>
        <end position="49"/>
    </location>
</feature>
<reference evidence="4" key="1">
    <citation type="submission" date="2021-01" db="EMBL/GenBank/DDBJ databases">
        <authorList>
            <person name="Kaushik A."/>
        </authorList>
    </citation>
    <scope>NUCLEOTIDE SEQUENCE</scope>
    <source>
        <strain evidence="4">AG2-2IIIB</strain>
    </source>
</reference>
<dbReference type="SMART" id="SM01205">
    <property type="entry name" value="FKS1_dom1"/>
    <property type="match status" value="1"/>
</dbReference>
<feature type="transmembrane region" description="Helical" evidence="2">
    <location>
        <begin position="220"/>
        <end position="239"/>
    </location>
</feature>
<dbReference type="GO" id="GO:0005886">
    <property type="term" value="C:plasma membrane"/>
    <property type="evidence" value="ECO:0007669"/>
    <property type="project" value="TreeGrafter"/>
</dbReference>
<feature type="compositionally biased region" description="Polar residues" evidence="1">
    <location>
        <begin position="10"/>
        <end position="37"/>
    </location>
</feature>
<accession>A0A8H3HA25</accession>
<keyword evidence="2" id="KW-0472">Membrane</keyword>
<proteinExistence type="predicted"/>
<dbReference type="Pfam" id="PF14288">
    <property type="entry name" value="FKS1_dom1"/>
    <property type="match status" value="1"/>
</dbReference>
<evidence type="ECO:0000313" key="5">
    <source>
        <dbReference type="Proteomes" id="UP000663843"/>
    </source>
</evidence>
<evidence type="ECO:0000259" key="3">
    <source>
        <dbReference type="SMART" id="SM01205"/>
    </source>
</evidence>